<dbReference type="Proteomes" id="UP000309673">
    <property type="component" value="Unassembled WGS sequence"/>
</dbReference>
<feature type="domain" description="Endonuclease/exonuclease/phosphatase" evidence="1">
    <location>
        <begin position="8"/>
        <end position="233"/>
    </location>
</feature>
<sequence length="242" mass="27249">MPEVKVMLYNMHHGVGSDGKPNLERIVDLVRETGADLIGFNEVDRFFSRRSGYADQFGWFCEQLQLQCAFGASITRKKGDVIREYGNALFSRFPILSHRNHGLRSRRLAVSEPRALLEAEIDLGNTGTAKIFLTHLSVVPLLRRIQSSLIAERLKRESGSVILMGDMNMTPGSGTWRGFSEILTDTVRAVRDTPLFTFPSIVPLTQKDYIFTSSSIRIENVAALSDYRYTSDHLPLLATLRL</sequence>
<dbReference type="EMBL" id="SUPK01000001">
    <property type="protein sequence ID" value="TJY44022.1"/>
    <property type="molecule type" value="Genomic_DNA"/>
</dbReference>
<keyword evidence="3" id="KW-1185">Reference proteome</keyword>
<dbReference type="InterPro" id="IPR005135">
    <property type="entry name" value="Endo/exonuclease/phosphatase"/>
</dbReference>
<dbReference type="GO" id="GO:0004519">
    <property type="term" value="F:endonuclease activity"/>
    <property type="evidence" value="ECO:0007669"/>
    <property type="project" value="UniProtKB-KW"/>
</dbReference>
<dbReference type="AlphaFoldDB" id="A0A4U0FKE0"/>
<dbReference type="GO" id="GO:0006506">
    <property type="term" value="P:GPI anchor biosynthetic process"/>
    <property type="evidence" value="ECO:0007669"/>
    <property type="project" value="TreeGrafter"/>
</dbReference>
<keyword evidence="2" id="KW-0255">Endonuclease</keyword>
<dbReference type="Pfam" id="PF03372">
    <property type="entry name" value="Exo_endo_phos"/>
    <property type="match status" value="1"/>
</dbReference>
<dbReference type="RefSeq" id="WP_136775742.1">
    <property type="nucleotide sequence ID" value="NZ_SUPK01000001.1"/>
</dbReference>
<comment type="caution">
    <text evidence="2">The sequence shown here is derived from an EMBL/GenBank/DDBJ whole genome shotgun (WGS) entry which is preliminary data.</text>
</comment>
<keyword evidence="2" id="KW-0540">Nuclease</keyword>
<gene>
    <name evidence="2" type="ORF">E5161_01085</name>
</gene>
<dbReference type="OrthoDB" id="155529at2"/>
<name>A0A4U0FKE0_9BACL</name>
<accession>A0A4U0FKE0</accession>
<dbReference type="SUPFAM" id="SSF56219">
    <property type="entry name" value="DNase I-like"/>
    <property type="match status" value="1"/>
</dbReference>
<evidence type="ECO:0000313" key="2">
    <source>
        <dbReference type="EMBL" id="TJY44022.1"/>
    </source>
</evidence>
<dbReference type="InterPro" id="IPR036691">
    <property type="entry name" value="Endo/exonu/phosph_ase_sf"/>
</dbReference>
<dbReference type="GO" id="GO:0016020">
    <property type="term" value="C:membrane"/>
    <property type="evidence" value="ECO:0007669"/>
    <property type="project" value="GOC"/>
</dbReference>
<dbReference type="PANTHER" id="PTHR14859">
    <property type="entry name" value="CALCOFLUOR WHITE HYPERSENSITIVE PROTEIN PRECURSOR"/>
    <property type="match status" value="1"/>
</dbReference>
<dbReference type="PANTHER" id="PTHR14859:SF1">
    <property type="entry name" value="PGAP2-INTERACTING PROTEIN"/>
    <property type="match status" value="1"/>
</dbReference>
<evidence type="ECO:0000313" key="3">
    <source>
        <dbReference type="Proteomes" id="UP000309673"/>
    </source>
</evidence>
<dbReference type="Gene3D" id="3.60.10.10">
    <property type="entry name" value="Endonuclease/exonuclease/phosphatase"/>
    <property type="match status" value="1"/>
</dbReference>
<keyword evidence="2" id="KW-0378">Hydrolase</keyword>
<organism evidence="2 3">
    <name type="scientific">Cohnella pontilimi</name>
    <dbReference type="NCBI Taxonomy" id="2564100"/>
    <lineage>
        <taxon>Bacteria</taxon>
        <taxon>Bacillati</taxon>
        <taxon>Bacillota</taxon>
        <taxon>Bacilli</taxon>
        <taxon>Bacillales</taxon>
        <taxon>Paenibacillaceae</taxon>
        <taxon>Cohnella</taxon>
    </lineage>
</organism>
<proteinExistence type="predicted"/>
<protein>
    <submittedName>
        <fullName evidence="2">Endonuclease</fullName>
    </submittedName>
</protein>
<dbReference type="InterPro" id="IPR051916">
    <property type="entry name" value="GPI-anchor_lipid_remodeler"/>
</dbReference>
<evidence type="ECO:0000259" key="1">
    <source>
        <dbReference type="Pfam" id="PF03372"/>
    </source>
</evidence>
<reference evidence="2 3" key="1">
    <citation type="submission" date="2019-04" db="EMBL/GenBank/DDBJ databases">
        <title>Cohnella sp. nov., isolated from soil.</title>
        <authorList>
            <person name="Kim W."/>
        </authorList>
    </citation>
    <scope>NUCLEOTIDE SEQUENCE [LARGE SCALE GENOMIC DNA]</scope>
    <source>
        <strain evidence="2 3">CAU 1483</strain>
    </source>
</reference>